<dbReference type="SUPFAM" id="SSF56219">
    <property type="entry name" value="DNase I-like"/>
    <property type="match status" value="1"/>
</dbReference>
<evidence type="ECO:0000256" key="4">
    <source>
        <dbReference type="ARBA" id="ARBA00022842"/>
    </source>
</evidence>
<gene>
    <name evidence="9" type="ORF">SAMN05421831_10637</name>
</gene>
<dbReference type="PROSITE" id="PS00726">
    <property type="entry name" value="AP_NUCLEASE_F1_1"/>
    <property type="match status" value="1"/>
</dbReference>
<feature type="binding site" evidence="6">
    <location>
        <position position="151"/>
    </location>
    <ligand>
        <name>Mg(2+)</name>
        <dbReference type="ChEBI" id="CHEBI:18420"/>
        <label>1</label>
    </ligand>
</feature>
<dbReference type="OrthoDB" id="9803914at2"/>
<comment type="similarity">
    <text evidence="1">Belongs to the DNA repair enzymes AP/ExoA family.</text>
</comment>
<dbReference type="InterPro" id="IPR037493">
    <property type="entry name" value="ExoIII-like"/>
</dbReference>
<evidence type="ECO:0000256" key="2">
    <source>
        <dbReference type="ARBA" id="ARBA00022723"/>
    </source>
</evidence>
<evidence type="ECO:0000256" key="3">
    <source>
        <dbReference type="ARBA" id="ARBA00022801"/>
    </source>
</evidence>
<accession>A0A1H6SID7</accession>
<reference evidence="10" key="1">
    <citation type="submission" date="2016-10" db="EMBL/GenBank/DDBJ databases">
        <authorList>
            <person name="Varghese N."/>
            <person name="Submissions S."/>
        </authorList>
    </citation>
    <scope>NUCLEOTIDE SEQUENCE [LARGE SCALE GENOMIC DNA]</scope>
    <source>
        <strain evidence="10">DSM 7165</strain>
    </source>
</reference>
<dbReference type="NCBIfam" id="TIGR00195">
    <property type="entry name" value="exoDNase_III"/>
    <property type="match status" value="1"/>
</dbReference>
<dbReference type="PANTHER" id="PTHR43250:SF2">
    <property type="entry name" value="EXODEOXYRIBONUCLEASE III"/>
    <property type="match status" value="1"/>
</dbReference>
<feature type="active site" description="Proton donor/acceptor" evidence="5">
    <location>
        <position position="151"/>
    </location>
</feature>
<feature type="active site" description="Proton acceptor" evidence="5">
    <location>
        <position position="260"/>
    </location>
</feature>
<feature type="binding site" evidence="6">
    <location>
        <position position="7"/>
    </location>
    <ligand>
        <name>Mg(2+)</name>
        <dbReference type="ChEBI" id="CHEBI:18420"/>
        <label>1</label>
    </ligand>
</feature>
<sequence length="272" mass="31507">MKVICFNINGIRARLHQIEYLIQTHQPDVIALQETKVHDEAFPIEAIHALGYQAYYHGQKAHYGVAFLSKLPPHQLTKGFSQDTPEAQKRLIIGEWLTDQGKITLINGYFPQGENIKHETKFPAKRQFYANLQNLLQTDYHPQDLLLVMGDFNIAITDADIGIGEENKKRWLRTGKTSFQPEERAWMHQLLSWGLTDTFRHLYPESRDLSWFDYRSRGFDAEPKRGLRIDTFLASQPVLDLCTQVTIDYQARGMEKPSDHCPVITEVNLKLR</sequence>
<dbReference type="NCBIfam" id="NF008733">
    <property type="entry name" value="PRK11756.1"/>
    <property type="match status" value="1"/>
</dbReference>
<dbReference type="InterPro" id="IPR036691">
    <property type="entry name" value="Endo/exonu/phosph_ase_sf"/>
</dbReference>
<protein>
    <submittedName>
        <fullName evidence="9">Exodeoxyribonuclease-3</fullName>
    </submittedName>
</protein>
<feature type="site" description="Important for catalytic activity" evidence="7">
    <location>
        <position position="230"/>
    </location>
</feature>
<dbReference type="CDD" id="cd09086">
    <property type="entry name" value="ExoIII-like_AP-endo"/>
    <property type="match status" value="1"/>
</dbReference>
<comment type="cofactor">
    <cofactor evidence="6">
        <name>Mg(2+)</name>
        <dbReference type="ChEBI" id="CHEBI:18420"/>
    </cofactor>
    <cofactor evidence="6">
        <name>Mn(2+)</name>
        <dbReference type="ChEBI" id="CHEBI:29035"/>
    </cofactor>
    <text evidence="6">Probably binds two magnesium or manganese ions per subunit.</text>
</comment>
<dbReference type="InterPro" id="IPR004808">
    <property type="entry name" value="AP_endonuc_1"/>
</dbReference>
<dbReference type="Gene3D" id="3.60.10.10">
    <property type="entry name" value="Endonuclease/exonuclease/phosphatase"/>
    <property type="match status" value="1"/>
</dbReference>
<feature type="site" description="Transition state stabilizer" evidence="7">
    <location>
        <position position="153"/>
    </location>
</feature>
<dbReference type="Proteomes" id="UP000242999">
    <property type="component" value="Unassembled WGS sequence"/>
</dbReference>
<feature type="active site" evidence="5">
    <location>
        <position position="109"/>
    </location>
</feature>
<evidence type="ECO:0000256" key="6">
    <source>
        <dbReference type="PIRSR" id="PIRSR604808-2"/>
    </source>
</evidence>
<keyword evidence="6" id="KW-0464">Manganese</keyword>
<dbReference type="InterPro" id="IPR020847">
    <property type="entry name" value="AP_endonuclease_F1_BS"/>
</dbReference>
<dbReference type="PROSITE" id="PS51435">
    <property type="entry name" value="AP_NUCLEASE_F1_4"/>
    <property type="match status" value="1"/>
</dbReference>
<feature type="binding site" evidence="6">
    <location>
        <position position="153"/>
    </location>
    <ligand>
        <name>Mg(2+)</name>
        <dbReference type="ChEBI" id="CHEBI:18420"/>
        <label>1</label>
    </ligand>
</feature>
<dbReference type="RefSeq" id="WP_093309374.1">
    <property type="nucleotide sequence ID" value="NZ_FNYH01000006.1"/>
</dbReference>
<dbReference type="GO" id="GO:0008311">
    <property type="term" value="F:double-stranded DNA 3'-5' DNA exonuclease activity"/>
    <property type="evidence" value="ECO:0007669"/>
    <property type="project" value="InterPro"/>
</dbReference>
<feature type="binding site" evidence="6">
    <location>
        <position position="34"/>
    </location>
    <ligand>
        <name>Mg(2+)</name>
        <dbReference type="ChEBI" id="CHEBI:18420"/>
        <label>1</label>
    </ligand>
</feature>
<feature type="binding site" evidence="6">
    <location>
        <position position="259"/>
    </location>
    <ligand>
        <name>Mg(2+)</name>
        <dbReference type="ChEBI" id="CHEBI:18420"/>
        <label>1</label>
    </ligand>
</feature>
<name>A0A1H6SID7_9GAMM</name>
<feature type="domain" description="Endonuclease/exonuclease/phosphatase" evidence="8">
    <location>
        <begin position="6"/>
        <end position="260"/>
    </location>
</feature>
<keyword evidence="2 6" id="KW-0479">Metal-binding</keyword>
<dbReference type="Pfam" id="PF03372">
    <property type="entry name" value="Exo_endo_phos"/>
    <property type="match status" value="1"/>
</dbReference>
<keyword evidence="4 6" id="KW-0460">Magnesium</keyword>
<evidence type="ECO:0000256" key="5">
    <source>
        <dbReference type="PIRSR" id="PIRSR604808-1"/>
    </source>
</evidence>
<evidence type="ECO:0000313" key="10">
    <source>
        <dbReference type="Proteomes" id="UP000242999"/>
    </source>
</evidence>
<keyword evidence="10" id="KW-1185">Reference proteome</keyword>
<evidence type="ECO:0000256" key="7">
    <source>
        <dbReference type="PIRSR" id="PIRSR604808-3"/>
    </source>
</evidence>
<dbReference type="GO" id="GO:0046872">
    <property type="term" value="F:metal ion binding"/>
    <property type="evidence" value="ECO:0007669"/>
    <property type="project" value="UniProtKB-KW"/>
</dbReference>
<dbReference type="PANTHER" id="PTHR43250">
    <property type="entry name" value="EXODEOXYRIBONUCLEASE III"/>
    <property type="match status" value="1"/>
</dbReference>
<dbReference type="GO" id="GO:0003677">
    <property type="term" value="F:DNA binding"/>
    <property type="evidence" value="ECO:0007669"/>
    <property type="project" value="InterPro"/>
</dbReference>
<feature type="binding site" evidence="6">
    <location>
        <position position="260"/>
    </location>
    <ligand>
        <name>Mg(2+)</name>
        <dbReference type="ChEBI" id="CHEBI:18420"/>
        <label>1</label>
    </ligand>
</feature>
<evidence type="ECO:0000313" key="9">
    <source>
        <dbReference type="EMBL" id="SEI63780.1"/>
    </source>
</evidence>
<dbReference type="AlphaFoldDB" id="A0A1H6SID7"/>
<keyword evidence="3" id="KW-0378">Hydrolase</keyword>
<organism evidence="9 10">
    <name type="scientific">Allopseudospirillum japonicum</name>
    <dbReference type="NCBI Taxonomy" id="64971"/>
    <lineage>
        <taxon>Bacteria</taxon>
        <taxon>Pseudomonadati</taxon>
        <taxon>Pseudomonadota</taxon>
        <taxon>Gammaproteobacteria</taxon>
        <taxon>Oceanospirillales</taxon>
        <taxon>Oceanospirillaceae</taxon>
        <taxon>Allopseudospirillum</taxon>
    </lineage>
</organism>
<feature type="site" description="Interaction with DNA substrate" evidence="7">
    <location>
        <position position="260"/>
    </location>
</feature>
<dbReference type="GO" id="GO:0006281">
    <property type="term" value="P:DNA repair"/>
    <property type="evidence" value="ECO:0007669"/>
    <property type="project" value="InterPro"/>
</dbReference>
<dbReference type="GO" id="GO:0004519">
    <property type="term" value="F:endonuclease activity"/>
    <property type="evidence" value="ECO:0007669"/>
    <property type="project" value="InterPro"/>
</dbReference>
<dbReference type="InterPro" id="IPR005135">
    <property type="entry name" value="Endo/exonuclease/phosphatase"/>
</dbReference>
<proteinExistence type="inferred from homology"/>
<evidence type="ECO:0000259" key="8">
    <source>
        <dbReference type="Pfam" id="PF03372"/>
    </source>
</evidence>
<dbReference type="EMBL" id="FNYH01000006">
    <property type="protein sequence ID" value="SEI63780.1"/>
    <property type="molecule type" value="Genomic_DNA"/>
</dbReference>
<dbReference type="STRING" id="64971.SAMN05421831_10637"/>
<evidence type="ECO:0000256" key="1">
    <source>
        <dbReference type="ARBA" id="ARBA00007092"/>
    </source>
</evidence>
<dbReference type="NCBIfam" id="TIGR00633">
    <property type="entry name" value="xth"/>
    <property type="match status" value="1"/>
</dbReference>